<keyword evidence="3 7" id="KW-0812">Transmembrane</keyword>
<dbReference type="RefSeq" id="XP_026730970.1">
    <property type="nucleotide sequence ID" value="XM_026875169.1"/>
</dbReference>
<evidence type="ECO:0000256" key="4">
    <source>
        <dbReference type="ARBA" id="ARBA00022989"/>
    </source>
</evidence>
<evidence type="ECO:0000313" key="11">
    <source>
        <dbReference type="RefSeq" id="XP_026730970.1"/>
    </source>
</evidence>
<dbReference type="KEGG" id="tnl:113496073"/>
<protein>
    <submittedName>
        <fullName evidence="11 12">RUS1 family protein C16orf58 homolog</fullName>
    </submittedName>
</protein>
<feature type="domain" description="Root UVB sensitive protein C-terminal" evidence="9">
    <location>
        <begin position="275"/>
        <end position="466"/>
    </location>
</feature>
<dbReference type="InterPro" id="IPR054549">
    <property type="entry name" value="UVB_sens_RUS_dom"/>
</dbReference>
<reference evidence="11 12" key="1">
    <citation type="submission" date="2025-04" db="UniProtKB">
        <authorList>
            <consortium name="RefSeq"/>
        </authorList>
    </citation>
    <scope>IDENTIFICATION</scope>
</reference>
<keyword evidence="4 7" id="KW-1133">Transmembrane helix</keyword>
<evidence type="ECO:0000313" key="12">
    <source>
        <dbReference type="RefSeq" id="XP_026730971.1"/>
    </source>
</evidence>
<feature type="transmembrane region" description="Helical" evidence="7">
    <location>
        <begin position="214"/>
        <end position="240"/>
    </location>
</feature>
<evidence type="ECO:0000313" key="13">
    <source>
        <dbReference type="RefSeq" id="XP_026730973.1"/>
    </source>
</evidence>
<comment type="similarity">
    <text evidence="2">Belongs to the RUS1 family.</text>
</comment>
<dbReference type="AlphaFoldDB" id="A0A7E5VRI1"/>
<evidence type="ECO:0000259" key="9">
    <source>
        <dbReference type="Pfam" id="PF24160"/>
    </source>
</evidence>
<evidence type="ECO:0000313" key="10">
    <source>
        <dbReference type="Proteomes" id="UP000322000"/>
    </source>
</evidence>
<dbReference type="InterPro" id="IPR006968">
    <property type="entry name" value="RUS_fam"/>
</dbReference>
<feature type="domain" description="Protein root UVB sensitive/RUS" evidence="8">
    <location>
        <begin position="45"/>
        <end position="272"/>
    </location>
</feature>
<evidence type="ECO:0000256" key="2">
    <source>
        <dbReference type="ARBA" id="ARBA00007558"/>
    </source>
</evidence>
<keyword evidence="10" id="KW-1185">Reference proteome</keyword>
<dbReference type="Pfam" id="PF04884">
    <property type="entry name" value="UVB_sens_prot"/>
    <property type="match status" value="1"/>
</dbReference>
<keyword evidence="5 7" id="KW-0472">Membrane</keyword>
<dbReference type="RefSeq" id="XP_026730973.1">
    <property type="nucleotide sequence ID" value="XM_026875172.1"/>
</dbReference>
<dbReference type="PANTHER" id="PTHR12770:SF31">
    <property type="entry name" value="RUS FAMILY MEMBER 1"/>
    <property type="match status" value="1"/>
</dbReference>
<proteinExistence type="inferred from homology"/>
<dbReference type="PANTHER" id="PTHR12770">
    <property type="entry name" value="RUS1 FAMILY PROTEIN C16ORF58"/>
    <property type="match status" value="1"/>
</dbReference>
<evidence type="ECO:0000256" key="6">
    <source>
        <dbReference type="SAM" id="MobiDB-lite"/>
    </source>
</evidence>
<evidence type="ECO:0000256" key="3">
    <source>
        <dbReference type="ARBA" id="ARBA00022692"/>
    </source>
</evidence>
<gene>
    <name evidence="11 12 13" type="primary">LOC113496073</name>
</gene>
<dbReference type="Proteomes" id="UP000322000">
    <property type="component" value="Chromosome 7"/>
</dbReference>
<evidence type="ECO:0000256" key="7">
    <source>
        <dbReference type="SAM" id="Phobius"/>
    </source>
</evidence>
<dbReference type="Pfam" id="PF24160">
    <property type="entry name" value="UVB_sens_C"/>
    <property type="match status" value="1"/>
</dbReference>
<organism evidence="10 13">
    <name type="scientific">Trichoplusia ni</name>
    <name type="common">Cabbage looper</name>
    <dbReference type="NCBI Taxonomy" id="7111"/>
    <lineage>
        <taxon>Eukaryota</taxon>
        <taxon>Metazoa</taxon>
        <taxon>Ecdysozoa</taxon>
        <taxon>Arthropoda</taxon>
        <taxon>Hexapoda</taxon>
        <taxon>Insecta</taxon>
        <taxon>Pterygota</taxon>
        <taxon>Neoptera</taxon>
        <taxon>Endopterygota</taxon>
        <taxon>Lepidoptera</taxon>
        <taxon>Glossata</taxon>
        <taxon>Ditrysia</taxon>
        <taxon>Noctuoidea</taxon>
        <taxon>Noctuidae</taxon>
        <taxon>Plusiinae</taxon>
        <taxon>Trichoplusia</taxon>
    </lineage>
</organism>
<dbReference type="OrthoDB" id="364779at2759"/>
<dbReference type="InterPro" id="IPR055412">
    <property type="entry name" value="UVB_sens_C"/>
</dbReference>
<evidence type="ECO:0000256" key="1">
    <source>
        <dbReference type="ARBA" id="ARBA00004370"/>
    </source>
</evidence>
<accession>A0A7E5VRI1</accession>
<evidence type="ECO:0000259" key="8">
    <source>
        <dbReference type="Pfam" id="PF04884"/>
    </source>
</evidence>
<dbReference type="RefSeq" id="XP_026730971.1">
    <property type="nucleotide sequence ID" value="XM_026875170.1"/>
</dbReference>
<dbReference type="GO" id="GO:0016020">
    <property type="term" value="C:membrane"/>
    <property type="evidence" value="ECO:0007669"/>
    <property type="project" value="UniProtKB-SubCell"/>
</dbReference>
<sequence length="566" mass="63383">MFTIHDGEIVCKEKYGSSTRQRLYVRPPEQANMVVLDESKADEYTLFKRIFLPHGYPDSVSSDYITYQIWDTAQAFCSTITGILATQEVLRGVGVGDTTATPLAATVTWVLKDGCGHIGKIIFAYSHGVYLDAYSKKWRLYADTLNDAAMCIELALPVFKNYTTIVLCVSTMMKAIVGVAGGATRSAMTQHHAIRGNLADVSAKDSAQETAVNLIASIAALLIISVFGNSLAIFITMIMLHITFNYLAVRAVCLRTFNEPRFLQIIETYLKDEVIANPCRVNQNEPIILYHLGPIVLDKKLCGFSIKMGHSIKKIIKRHPRAQYIKTVQDIYRMKKYILLPYMQSRKIYVILRDSATINDVLCAYFHAVLFGISICAINDYSLPIYRNSESSERPFSQICRTLHHAAWTKEPMQQAVGKFTHEPTSDLMMFLNDIVEKEWVVLSEGLKQTGWDLTKHLLVIDEWRICTSTIVAKLISEDTVAAPRISSKLITFLDLRGKALSDSSQDKAYTIEPEKQATTEPINSSTEGEDSSGYVPIEPTNTSAIPEHKSTDKTNKPEIQDDSTD</sequence>
<evidence type="ECO:0000256" key="5">
    <source>
        <dbReference type="ARBA" id="ARBA00023136"/>
    </source>
</evidence>
<comment type="subcellular location">
    <subcellularLocation>
        <location evidence="1">Membrane</location>
    </subcellularLocation>
</comment>
<feature type="compositionally biased region" description="Basic and acidic residues" evidence="6">
    <location>
        <begin position="547"/>
        <end position="560"/>
    </location>
</feature>
<name>A0A7E5VRI1_TRINI</name>
<feature type="region of interest" description="Disordered" evidence="6">
    <location>
        <begin position="505"/>
        <end position="566"/>
    </location>
</feature>
<dbReference type="GeneID" id="113496073"/>